<comment type="caution">
    <text evidence="1">The sequence shown here is derived from an EMBL/GenBank/DDBJ whole genome shotgun (WGS) entry which is preliminary data.</text>
</comment>
<proteinExistence type="predicted"/>
<name>A0ACC2M229_PERAE</name>
<organism evidence="1 2">
    <name type="scientific">Persea americana</name>
    <name type="common">Avocado</name>
    <dbReference type="NCBI Taxonomy" id="3435"/>
    <lineage>
        <taxon>Eukaryota</taxon>
        <taxon>Viridiplantae</taxon>
        <taxon>Streptophyta</taxon>
        <taxon>Embryophyta</taxon>
        <taxon>Tracheophyta</taxon>
        <taxon>Spermatophyta</taxon>
        <taxon>Magnoliopsida</taxon>
        <taxon>Magnoliidae</taxon>
        <taxon>Laurales</taxon>
        <taxon>Lauraceae</taxon>
        <taxon>Persea</taxon>
    </lineage>
</organism>
<sequence length="130" mass="15094">MRHSKHNQSKPDTDQSIFEGFEAGHPINPTRCHKDRSFEINFHLFISFHRSFSRFPVACRVFDGKPEQLYSTHTRCSTQCRSELQALIVKNEQMKPKKLTRTACERKPTTRIGSLRPHSSEKGCIPLVRI</sequence>
<evidence type="ECO:0000313" key="2">
    <source>
        <dbReference type="Proteomes" id="UP001234297"/>
    </source>
</evidence>
<reference evidence="1 2" key="1">
    <citation type="journal article" date="2022" name="Hortic Res">
        <title>A haplotype resolved chromosomal level avocado genome allows analysis of novel avocado genes.</title>
        <authorList>
            <person name="Nath O."/>
            <person name="Fletcher S.J."/>
            <person name="Hayward A."/>
            <person name="Shaw L.M."/>
            <person name="Masouleh A.K."/>
            <person name="Furtado A."/>
            <person name="Henry R.J."/>
            <person name="Mitter N."/>
        </authorList>
    </citation>
    <scope>NUCLEOTIDE SEQUENCE [LARGE SCALE GENOMIC DNA]</scope>
    <source>
        <strain evidence="2">cv. Hass</strain>
    </source>
</reference>
<dbReference type="EMBL" id="CM056813">
    <property type="protein sequence ID" value="KAJ8639715.1"/>
    <property type="molecule type" value="Genomic_DNA"/>
</dbReference>
<dbReference type="Proteomes" id="UP001234297">
    <property type="component" value="Chromosome 5"/>
</dbReference>
<protein>
    <submittedName>
        <fullName evidence="1">Uncharacterized protein</fullName>
    </submittedName>
</protein>
<keyword evidence="2" id="KW-1185">Reference proteome</keyword>
<evidence type="ECO:0000313" key="1">
    <source>
        <dbReference type="EMBL" id="KAJ8639715.1"/>
    </source>
</evidence>
<accession>A0ACC2M229</accession>
<gene>
    <name evidence="1" type="ORF">MRB53_016409</name>
</gene>